<comment type="similarity">
    <text evidence="2 7">Belongs to the group II decarboxylase family.</text>
</comment>
<keyword evidence="4 6" id="KW-0663">Pyridoxal phosphate</keyword>
<dbReference type="InterPro" id="IPR015424">
    <property type="entry name" value="PyrdxlP-dep_Trfase"/>
</dbReference>
<dbReference type="Pfam" id="PF00282">
    <property type="entry name" value="Pyridoxal_deC"/>
    <property type="match status" value="1"/>
</dbReference>
<dbReference type="GO" id="GO:0019752">
    <property type="term" value="P:carboxylic acid metabolic process"/>
    <property type="evidence" value="ECO:0007669"/>
    <property type="project" value="InterPro"/>
</dbReference>
<dbReference type="InterPro" id="IPR002129">
    <property type="entry name" value="PyrdxlP-dep_de-COase"/>
</dbReference>
<gene>
    <name evidence="8" type="ORF">VFH_V124000</name>
</gene>
<evidence type="ECO:0000256" key="7">
    <source>
        <dbReference type="RuleBase" id="RU000382"/>
    </source>
</evidence>
<organism evidence="8 9">
    <name type="scientific">Vicia faba</name>
    <name type="common">Broad bean</name>
    <name type="synonym">Faba vulgaris</name>
    <dbReference type="NCBI Taxonomy" id="3906"/>
    <lineage>
        <taxon>Eukaryota</taxon>
        <taxon>Viridiplantae</taxon>
        <taxon>Streptophyta</taxon>
        <taxon>Embryophyta</taxon>
        <taxon>Tracheophyta</taxon>
        <taxon>Spermatophyta</taxon>
        <taxon>Magnoliopsida</taxon>
        <taxon>eudicotyledons</taxon>
        <taxon>Gunneridae</taxon>
        <taxon>Pentapetalae</taxon>
        <taxon>rosids</taxon>
        <taxon>fabids</taxon>
        <taxon>Fabales</taxon>
        <taxon>Fabaceae</taxon>
        <taxon>Papilionoideae</taxon>
        <taxon>50 kb inversion clade</taxon>
        <taxon>NPAAA clade</taxon>
        <taxon>Hologalegina</taxon>
        <taxon>IRL clade</taxon>
        <taxon>Fabeae</taxon>
        <taxon>Vicia</taxon>
    </lineage>
</organism>
<keyword evidence="9" id="KW-1185">Reference proteome</keyword>
<dbReference type="GO" id="GO:0030170">
    <property type="term" value="F:pyridoxal phosphate binding"/>
    <property type="evidence" value="ECO:0007669"/>
    <property type="project" value="InterPro"/>
</dbReference>
<protein>
    <recommendedName>
        <fullName evidence="10">Histidine decarboxylase</fullName>
    </recommendedName>
</protein>
<comment type="cofactor">
    <cofactor evidence="1 6 7">
        <name>pyridoxal 5'-phosphate</name>
        <dbReference type="ChEBI" id="CHEBI:597326"/>
    </cofactor>
</comment>
<keyword evidence="3" id="KW-0210">Decarboxylase</keyword>
<evidence type="ECO:0000256" key="1">
    <source>
        <dbReference type="ARBA" id="ARBA00001933"/>
    </source>
</evidence>
<evidence type="ECO:0000256" key="2">
    <source>
        <dbReference type="ARBA" id="ARBA00009533"/>
    </source>
</evidence>
<accession>A0AAV1AW02</accession>
<sequence length="315" mass="35347">MESVEGNNMAGTVAFIRDANKLSREEERHENVDENNNDRFAITQCIGETDTHLGALITRYAQTLTNYSLRNLDFNYEELAPLLQFHLNNAGDPFLGSSFSLNSMKFEVSVLGWFAKLWEIEKNEYWGYVTTGRTEGNLHGILVGREQLPDGILYTSEDSHYLIFKIARMYRMQCVKVASLISGEIDCAQLETSLLANKDKPAIINLNIGGIDDIDLVIKTLDKCGFTNDQFYIHCDGALCGIMLPFMKQALRISFKKPIGSVTISGHKFLGCPLPCGVLITRLKYINALSRDVDYIASRDKETGNGGKGFTWFIL</sequence>
<evidence type="ECO:0008006" key="10">
    <source>
        <dbReference type="Google" id="ProtNLM"/>
    </source>
</evidence>
<dbReference type="PANTHER" id="PTHR46101">
    <property type="match status" value="1"/>
</dbReference>
<evidence type="ECO:0000256" key="4">
    <source>
        <dbReference type="ARBA" id="ARBA00022898"/>
    </source>
</evidence>
<dbReference type="PANTHER" id="PTHR46101:SF17">
    <property type="entry name" value="SERINE DECARBOXYLASE"/>
    <property type="match status" value="1"/>
</dbReference>
<dbReference type="Proteomes" id="UP001157006">
    <property type="component" value="Chromosome 5"/>
</dbReference>
<keyword evidence="5 7" id="KW-0456">Lyase</keyword>
<dbReference type="InterPro" id="IPR015421">
    <property type="entry name" value="PyrdxlP-dep_Trfase_major"/>
</dbReference>
<proteinExistence type="inferred from homology"/>
<evidence type="ECO:0000256" key="6">
    <source>
        <dbReference type="PIRSR" id="PIRSR602129-50"/>
    </source>
</evidence>
<evidence type="ECO:0000256" key="3">
    <source>
        <dbReference type="ARBA" id="ARBA00022793"/>
    </source>
</evidence>
<evidence type="ECO:0000313" key="8">
    <source>
        <dbReference type="EMBL" id="CAI8614314.1"/>
    </source>
</evidence>
<dbReference type="SUPFAM" id="SSF53383">
    <property type="entry name" value="PLP-dependent transferases"/>
    <property type="match status" value="1"/>
</dbReference>
<reference evidence="8 9" key="1">
    <citation type="submission" date="2023-01" db="EMBL/GenBank/DDBJ databases">
        <authorList>
            <person name="Kreplak J."/>
        </authorList>
    </citation>
    <scope>NUCLEOTIDE SEQUENCE [LARGE SCALE GENOMIC DNA]</scope>
</reference>
<dbReference type="GO" id="GO:0016831">
    <property type="term" value="F:carboxy-lyase activity"/>
    <property type="evidence" value="ECO:0007669"/>
    <property type="project" value="UniProtKB-KW"/>
</dbReference>
<dbReference type="PROSITE" id="PS00392">
    <property type="entry name" value="DDC_GAD_HDC_YDC"/>
    <property type="match status" value="1"/>
</dbReference>
<feature type="modified residue" description="N6-(pyridoxal phosphate)lysine" evidence="6">
    <location>
        <position position="268"/>
    </location>
</feature>
<evidence type="ECO:0000313" key="9">
    <source>
        <dbReference type="Proteomes" id="UP001157006"/>
    </source>
</evidence>
<evidence type="ECO:0000256" key="5">
    <source>
        <dbReference type="ARBA" id="ARBA00023239"/>
    </source>
</evidence>
<dbReference type="InterPro" id="IPR021115">
    <property type="entry name" value="Pyridoxal-P_BS"/>
</dbReference>
<dbReference type="EMBL" id="OX451740">
    <property type="protein sequence ID" value="CAI8614314.1"/>
    <property type="molecule type" value="Genomic_DNA"/>
</dbReference>
<dbReference type="InterPro" id="IPR051151">
    <property type="entry name" value="Group_II_Decarboxylase"/>
</dbReference>
<dbReference type="AlphaFoldDB" id="A0AAV1AW02"/>
<dbReference type="Gene3D" id="3.40.640.10">
    <property type="entry name" value="Type I PLP-dependent aspartate aminotransferase-like (Major domain)"/>
    <property type="match status" value="1"/>
</dbReference>
<name>A0AAV1AW02_VICFA</name>